<accession>A0A7M1QWB2</accession>
<evidence type="ECO:0000256" key="2">
    <source>
        <dbReference type="SAM" id="SignalP"/>
    </source>
</evidence>
<proteinExistence type="predicted"/>
<dbReference type="PROSITE" id="PS51257">
    <property type="entry name" value="PROKAR_LIPOPROTEIN"/>
    <property type="match status" value="1"/>
</dbReference>
<dbReference type="RefSeq" id="WP_197551496.1">
    <property type="nucleotide sequence ID" value="NZ_CP063213.1"/>
</dbReference>
<dbReference type="AlphaFoldDB" id="A0A7M1QWB2"/>
<keyword evidence="2" id="KW-0732">Signal</keyword>
<accession>A0A8A5UGR0</accession>
<feature type="compositionally biased region" description="Low complexity" evidence="1">
    <location>
        <begin position="27"/>
        <end position="43"/>
    </location>
</feature>
<dbReference type="Proteomes" id="UP000595053">
    <property type="component" value="Chromosome"/>
</dbReference>
<feature type="chain" id="PRO_5039577121" description="Lipoprotein" evidence="2">
    <location>
        <begin position="24"/>
        <end position="242"/>
    </location>
</feature>
<sequence>MKAHKWAALALITLGLAACSADAPGPATQTSAASSMSATPGETTRGETTPRADASPLATVAHFEVHGKEVRLGGPIRAFIEEHDLEYDPVDDADLNQLLDTESTERLNVNLGLRSRSMPELSFRLMGVRTDPNATLLQGDLKINTLDVEISSPDFPSTPEKYKDVLHSDIGLYLGMPMSEFIERFGDPKENAVNQDSFGGKGDWITYYYPNTYAFHSISTYPDTQGEPRIQGIRLADPSIEN</sequence>
<evidence type="ECO:0000256" key="1">
    <source>
        <dbReference type="SAM" id="MobiDB-lite"/>
    </source>
</evidence>
<keyword evidence="4" id="KW-1185">Reference proteome</keyword>
<evidence type="ECO:0000313" key="4">
    <source>
        <dbReference type="Proteomes" id="UP000595053"/>
    </source>
</evidence>
<feature type="signal peptide" evidence="2">
    <location>
        <begin position="1"/>
        <end position="23"/>
    </location>
</feature>
<gene>
    <name evidence="3" type="ORF">INS88_02700</name>
</gene>
<protein>
    <recommendedName>
        <fullName evidence="5">Lipoprotein</fullName>
    </recommendedName>
</protein>
<name>A0A7M1QWB2_9ACTO</name>
<evidence type="ECO:0000313" key="3">
    <source>
        <dbReference type="EMBL" id="QOR46143.1"/>
    </source>
</evidence>
<dbReference type="EMBL" id="CP063213">
    <property type="protein sequence ID" value="QOR46143.1"/>
    <property type="molecule type" value="Genomic_DNA"/>
</dbReference>
<feature type="region of interest" description="Disordered" evidence="1">
    <location>
        <begin position="23"/>
        <end position="55"/>
    </location>
</feature>
<organism evidence="3 4">
    <name type="scientific">Trueperella pecoris</name>
    <dbReference type="NCBI Taxonomy" id="2733571"/>
    <lineage>
        <taxon>Bacteria</taxon>
        <taxon>Bacillati</taxon>
        <taxon>Actinomycetota</taxon>
        <taxon>Actinomycetes</taxon>
        <taxon>Actinomycetales</taxon>
        <taxon>Actinomycetaceae</taxon>
        <taxon>Trueperella</taxon>
    </lineage>
</organism>
<evidence type="ECO:0008006" key="5">
    <source>
        <dbReference type="Google" id="ProtNLM"/>
    </source>
</evidence>
<reference evidence="3 4" key="1">
    <citation type="submission" date="2020-10" db="EMBL/GenBank/DDBJ databases">
        <title>Trueperella pecoris sp. nov. isolated from bovine and porcine specimens.</title>
        <authorList>
            <person name="Schoenecker L."/>
            <person name="Schnydrig P."/>
            <person name="Brodard I."/>
            <person name="Thomann A."/>
            <person name="Hemphill A."/>
            <person name="Rodriguez-Campos S."/>
            <person name="Perreten V."/>
            <person name="Jores J."/>
            <person name="Kittl S."/>
        </authorList>
    </citation>
    <scope>NUCLEOTIDE SEQUENCE [LARGE SCALE GENOMIC DNA]</scope>
    <source>
        <strain evidence="3 4">15A0121</strain>
    </source>
</reference>